<organism evidence="1 2">
    <name type="scientific">Rhynchosporium secalis</name>
    <name type="common">Barley scald fungus</name>
    <dbReference type="NCBI Taxonomy" id="38038"/>
    <lineage>
        <taxon>Eukaryota</taxon>
        <taxon>Fungi</taxon>
        <taxon>Dikarya</taxon>
        <taxon>Ascomycota</taxon>
        <taxon>Pezizomycotina</taxon>
        <taxon>Leotiomycetes</taxon>
        <taxon>Helotiales</taxon>
        <taxon>Ploettnerulaceae</taxon>
        <taxon>Rhynchosporium</taxon>
    </lineage>
</organism>
<reference evidence="2" key="1">
    <citation type="submission" date="2016-03" db="EMBL/GenBank/DDBJ databases">
        <authorList>
            <person name="Guldener U."/>
        </authorList>
    </citation>
    <scope>NUCLEOTIDE SEQUENCE [LARGE SCALE GENOMIC DNA]</scope>
</reference>
<accession>A0A1E1LZY9</accession>
<gene>
    <name evidence="1" type="ORF">RSE6_02338</name>
</gene>
<evidence type="ECO:0000313" key="2">
    <source>
        <dbReference type="Proteomes" id="UP000177625"/>
    </source>
</evidence>
<evidence type="ECO:0000313" key="1">
    <source>
        <dbReference type="EMBL" id="CZT42431.1"/>
    </source>
</evidence>
<name>A0A1E1LZY9_RHYSE</name>
<dbReference type="AlphaFoldDB" id="A0A1E1LZY9"/>
<protein>
    <submittedName>
        <fullName evidence="1">Uncharacterized protein</fullName>
    </submittedName>
</protein>
<dbReference type="EMBL" id="FJVC01000094">
    <property type="protein sequence ID" value="CZT42431.1"/>
    <property type="molecule type" value="Genomic_DNA"/>
</dbReference>
<proteinExistence type="predicted"/>
<dbReference type="Proteomes" id="UP000177625">
    <property type="component" value="Unassembled WGS sequence"/>
</dbReference>
<sequence length="107" mass="11805">MAPPPPTAIDRFFATYQSPILITTFGIQVLHHQYIRRTTPTYVSSAASFRITSIPRPLKAGLLWGAVFVGLLTQITLAKKAVRDCSDPVIAVGTQRKLWARKVVEGL</sequence>
<keyword evidence="2" id="KW-1185">Reference proteome</keyword>